<dbReference type="InterPro" id="IPR001296">
    <property type="entry name" value="Glyco_trans_1"/>
</dbReference>
<evidence type="ECO:0000259" key="2">
    <source>
        <dbReference type="Pfam" id="PF13579"/>
    </source>
</evidence>
<dbReference type="Pfam" id="PF13579">
    <property type="entry name" value="Glyco_trans_4_4"/>
    <property type="match status" value="1"/>
</dbReference>
<proteinExistence type="predicted"/>
<accession>A0A2G6K7Z6</accession>
<evidence type="ECO:0000313" key="4">
    <source>
        <dbReference type="Proteomes" id="UP000230821"/>
    </source>
</evidence>
<sequence>MKTQQTKIRVARLIARLNVGGPAIHTILLTRLLAPARFDSTLITGCISPAEGDMSYLAEEHGVVPHVIPELGREIRWKHDLLAFWKMFRLLRNIRPTIVHTHTAKAGMLGRVAAKLAGVPYIVHTFHGHVFHSYFSPAKTRMFVEIERFLARFTDAIITVSPKQREEILSYRIGNANTVHAIGLGLELQQFVECQTLQGTLRKELDVSDDVPLIGIVARLVPVKGIDYFLEAAAAVLKNIPQARFVVVGDGELREELEQQARTLGIQQSVHFLGFRCNLPEIYADFDLAVLSSLNEGLPVALIEAMASGTPVIATEVGGVGDLIQHERSGLLVPAKNSDALAAGIEKILAQSPEKRCEMVLAGQKNVYPAYHINTLAQNIEALYETLLTTKKKSA</sequence>
<evidence type="ECO:0000313" key="3">
    <source>
        <dbReference type="EMBL" id="PIE31848.1"/>
    </source>
</evidence>
<dbReference type="AlphaFoldDB" id="A0A2G6K7Z6"/>
<reference evidence="3 4" key="1">
    <citation type="submission" date="2017-10" db="EMBL/GenBank/DDBJ databases">
        <title>Novel microbial diversity and functional potential in the marine mammal oral microbiome.</title>
        <authorList>
            <person name="Dudek N.K."/>
            <person name="Sun C.L."/>
            <person name="Burstein D."/>
            <person name="Kantor R.S."/>
            <person name="Aliaga Goltsman D.S."/>
            <person name="Bik E.M."/>
            <person name="Thomas B.C."/>
            <person name="Banfield J.F."/>
            <person name="Relman D.A."/>
        </authorList>
    </citation>
    <scope>NUCLEOTIDE SEQUENCE [LARGE SCALE GENOMIC DNA]</scope>
    <source>
        <strain evidence="3">DOLJORAL78_47_16</strain>
    </source>
</reference>
<dbReference type="Proteomes" id="UP000230821">
    <property type="component" value="Unassembled WGS sequence"/>
</dbReference>
<gene>
    <name evidence="3" type="ORF">CSA56_17235</name>
</gene>
<dbReference type="Pfam" id="PF00534">
    <property type="entry name" value="Glycos_transf_1"/>
    <property type="match status" value="1"/>
</dbReference>
<comment type="caution">
    <text evidence="3">The sequence shown here is derived from an EMBL/GenBank/DDBJ whole genome shotgun (WGS) entry which is preliminary data.</text>
</comment>
<dbReference type="Gene3D" id="3.40.50.2000">
    <property type="entry name" value="Glycogen Phosphorylase B"/>
    <property type="match status" value="2"/>
</dbReference>
<feature type="domain" description="Glycosyl transferase family 1" evidence="1">
    <location>
        <begin position="201"/>
        <end position="361"/>
    </location>
</feature>
<dbReference type="CDD" id="cd03808">
    <property type="entry name" value="GT4_CapM-like"/>
    <property type="match status" value="1"/>
</dbReference>
<dbReference type="PANTHER" id="PTHR45947">
    <property type="entry name" value="SULFOQUINOVOSYL TRANSFERASE SQD2"/>
    <property type="match status" value="1"/>
</dbReference>
<protein>
    <recommendedName>
        <fullName evidence="5">Glycosyltransferase family 1 protein</fullName>
    </recommendedName>
</protein>
<name>A0A2G6K7Z6_9BACT</name>
<organism evidence="3 4">
    <name type="scientific">candidate division KSB3 bacterium</name>
    <dbReference type="NCBI Taxonomy" id="2044937"/>
    <lineage>
        <taxon>Bacteria</taxon>
        <taxon>candidate division KSB3</taxon>
    </lineage>
</organism>
<dbReference type="InterPro" id="IPR028098">
    <property type="entry name" value="Glyco_trans_4-like_N"/>
</dbReference>
<dbReference type="EMBL" id="PDSK01000127">
    <property type="protein sequence ID" value="PIE31848.1"/>
    <property type="molecule type" value="Genomic_DNA"/>
</dbReference>
<dbReference type="GO" id="GO:0016758">
    <property type="term" value="F:hexosyltransferase activity"/>
    <property type="evidence" value="ECO:0007669"/>
    <property type="project" value="TreeGrafter"/>
</dbReference>
<dbReference type="PANTHER" id="PTHR45947:SF3">
    <property type="entry name" value="SULFOQUINOVOSYL TRANSFERASE SQD2"/>
    <property type="match status" value="1"/>
</dbReference>
<dbReference type="SUPFAM" id="SSF53756">
    <property type="entry name" value="UDP-Glycosyltransferase/glycogen phosphorylase"/>
    <property type="match status" value="1"/>
</dbReference>
<evidence type="ECO:0008006" key="5">
    <source>
        <dbReference type="Google" id="ProtNLM"/>
    </source>
</evidence>
<dbReference type="InterPro" id="IPR050194">
    <property type="entry name" value="Glycosyltransferase_grp1"/>
</dbReference>
<evidence type="ECO:0000259" key="1">
    <source>
        <dbReference type="Pfam" id="PF00534"/>
    </source>
</evidence>
<feature type="domain" description="Glycosyltransferase subfamily 4-like N-terminal" evidence="2">
    <location>
        <begin position="20"/>
        <end position="183"/>
    </location>
</feature>